<sequence length="168" mass="18809">MQLPSSFQFIQSHLPLNTKGLGITTLSKRNFFQSIGDYFAEKSGKNRVSYVAVGDDFITLLHFQGTDLIDEKTIKLDQLDHFYVSEGQTADGIIHHLSCDATVIISEKKMLDHHVKILPCLLGENASNVQAIQSIQWAQESKKIITDILKGWPELIAKKKAKLAEENA</sequence>
<evidence type="ECO:0000313" key="1">
    <source>
        <dbReference type="EMBL" id="MFL0205837.1"/>
    </source>
</evidence>
<evidence type="ECO:0000313" key="2">
    <source>
        <dbReference type="Proteomes" id="UP001623559"/>
    </source>
</evidence>
<reference evidence="1 2" key="1">
    <citation type="submission" date="2024-07" db="EMBL/GenBank/DDBJ databases">
        <authorList>
            <person name="Pitt A."/>
            <person name="Hahn M.W."/>
        </authorList>
    </citation>
    <scope>NUCLEOTIDE SEQUENCE [LARGE SCALE GENOMIC DNA]</scope>
    <source>
        <strain evidence="1 2">2-AUSEE-184A6</strain>
    </source>
</reference>
<dbReference type="EMBL" id="JBEWZG010000001">
    <property type="protein sequence ID" value="MFL0205837.1"/>
    <property type="molecule type" value="Genomic_DNA"/>
</dbReference>
<accession>A0ABW8SU04</accession>
<comment type="caution">
    <text evidence="1">The sequence shown here is derived from an EMBL/GenBank/DDBJ whole genome shotgun (WGS) entry which is preliminary data.</text>
</comment>
<name>A0ABW8SU04_9BACT</name>
<organism evidence="1 2">
    <name type="scientific">Aquirufa novilacunae</name>
    <dbReference type="NCBI Taxonomy" id="3139305"/>
    <lineage>
        <taxon>Bacteria</taxon>
        <taxon>Pseudomonadati</taxon>
        <taxon>Bacteroidota</taxon>
        <taxon>Cytophagia</taxon>
        <taxon>Cytophagales</taxon>
        <taxon>Flectobacillaceae</taxon>
        <taxon>Aquirufa</taxon>
    </lineage>
</organism>
<dbReference type="Proteomes" id="UP001623559">
    <property type="component" value="Unassembled WGS sequence"/>
</dbReference>
<protein>
    <submittedName>
        <fullName evidence="1">Uncharacterized protein</fullName>
    </submittedName>
</protein>
<dbReference type="RefSeq" id="WP_406777416.1">
    <property type="nucleotide sequence ID" value="NZ_JBEWZG010000001.1"/>
</dbReference>
<gene>
    <name evidence="1" type="ORF">V7S74_03700</name>
</gene>
<proteinExistence type="predicted"/>